<sequence>MKRTVFTQTLKEQRRGLIGWSAGLAVVPMLYLPSYESLKEQGSLDIEQNS</sequence>
<dbReference type="AlphaFoldDB" id="A0A6P1D3K4"/>
<comment type="caution">
    <text evidence="2">The sequence shown here is derived from an EMBL/GenBank/DDBJ whole genome shotgun (WGS) entry which is preliminary data.</text>
</comment>
<gene>
    <name evidence="2" type="ORF">GV791_32320</name>
</gene>
<keyword evidence="1" id="KW-0812">Transmembrane</keyword>
<proteinExistence type="predicted"/>
<name>A0A6P1D3K4_9NOCA</name>
<evidence type="ECO:0000313" key="3">
    <source>
        <dbReference type="Proteomes" id="UP000471166"/>
    </source>
</evidence>
<dbReference type="EMBL" id="JAAGVB010000516">
    <property type="protein sequence ID" value="NEW37205.1"/>
    <property type="molecule type" value="Genomic_DNA"/>
</dbReference>
<evidence type="ECO:0000256" key="1">
    <source>
        <dbReference type="SAM" id="Phobius"/>
    </source>
</evidence>
<reference evidence="2 3" key="1">
    <citation type="submission" date="2020-01" db="EMBL/GenBank/DDBJ databases">
        <title>Genetics and antimicrobial susceptibilities of Nocardia species isolated from the soil; a comparison with species isolated from humans.</title>
        <authorList>
            <person name="Carrasco G."/>
            <person name="Monzon S."/>
            <person name="Sansegundo M."/>
            <person name="Garcia E."/>
            <person name="Garrido N."/>
            <person name="Medina M.J."/>
            <person name="Villalon P."/>
            <person name="Ramirez-Arocha A.C."/>
            <person name="Jimenez P."/>
            <person name="Cuesta I."/>
            <person name="Valdezate S."/>
        </authorList>
    </citation>
    <scope>NUCLEOTIDE SEQUENCE [LARGE SCALE GENOMIC DNA]</scope>
    <source>
        <strain evidence="2 3">CNM20110626</strain>
    </source>
</reference>
<feature type="transmembrane region" description="Helical" evidence="1">
    <location>
        <begin position="16"/>
        <end position="34"/>
    </location>
</feature>
<protein>
    <submittedName>
        <fullName evidence="2">Uncharacterized protein</fullName>
    </submittedName>
</protein>
<evidence type="ECO:0000313" key="2">
    <source>
        <dbReference type="EMBL" id="NEW37205.1"/>
    </source>
</evidence>
<dbReference type="Proteomes" id="UP000471166">
    <property type="component" value="Unassembled WGS sequence"/>
</dbReference>
<feature type="non-terminal residue" evidence="2">
    <location>
        <position position="50"/>
    </location>
</feature>
<organism evidence="2 3">
    <name type="scientific">Nocardia cyriacigeorgica</name>
    <dbReference type="NCBI Taxonomy" id="135487"/>
    <lineage>
        <taxon>Bacteria</taxon>
        <taxon>Bacillati</taxon>
        <taxon>Actinomycetota</taxon>
        <taxon>Actinomycetes</taxon>
        <taxon>Mycobacteriales</taxon>
        <taxon>Nocardiaceae</taxon>
        <taxon>Nocardia</taxon>
    </lineage>
</organism>
<keyword evidence="1" id="KW-1133">Transmembrane helix</keyword>
<keyword evidence="1" id="KW-0472">Membrane</keyword>
<accession>A0A6P1D3K4</accession>